<comment type="caution">
    <text evidence="1">The sequence shown here is derived from an EMBL/GenBank/DDBJ whole genome shotgun (WGS) entry which is preliminary data.</text>
</comment>
<keyword evidence="2" id="KW-1185">Reference proteome</keyword>
<dbReference type="AlphaFoldDB" id="A0A430AKE9"/>
<dbReference type="Proteomes" id="UP000288669">
    <property type="component" value="Unassembled WGS sequence"/>
</dbReference>
<dbReference type="CDD" id="cd17039">
    <property type="entry name" value="Ubl_ubiquitin_like"/>
    <property type="match status" value="1"/>
</dbReference>
<dbReference type="EMBL" id="NGJZ01000001">
    <property type="protein sequence ID" value="RSU08565.1"/>
    <property type="molecule type" value="Genomic_DNA"/>
</dbReference>
<sequence length="85" mass="10147">MAEKEDHLNITLYFQDNKDQSYDLRIPKNISVYHLLTEINKIFQKQIQPNKYQIKVKNKRIILDDNKKLKDYPLTNGDILEVIGE</sequence>
<dbReference type="RefSeq" id="WP_126823273.1">
    <property type="nucleotide sequence ID" value="NZ_JBHLWU010000001.1"/>
</dbReference>
<dbReference type="Gene3D" id="3.10.20.90">
    <property type="entry name" value="Phosphatidylinositol 3-kinase Catalytic Subunit, Chain A, domain 1"/>
    <property type="match status" value="1"/>
</dbReference>
<dbReference type="SUPFAM" id="SSF54236">
    <property type="entry name" value="Ubiquitin-like"/>
    <property type="match status" value="1"/>
</dbReference>
<evidence type="ECO:0000313" key="2">
    <source>
        <dbReference type="Proteomes" id="UP000288669"/>
    </source>
</evidence>
<reference evidence="1 2" key="1">
    <citation type="submission" date="2017-05" db="EMBL/GenBank/DDBJ databases">
        <title>Vagococcus spp. assemblies.</title>
        <authorList>
            <person name="Gulvik C.A."/>
        </authorList>
    </citation>
    <scope>NUCLEOTIDE SEQUENCE [LARGE SCALE GENOMIC DNA]</scope>
    <source>
        <strain evidence="1 2">DSM 24756</strain>
    </source>
</reference>
<dbReference type="InterPro" id="IPR029071">
    <property type="entry name" value="Ubiquitin-like_domsf"/>
</dbReference>
<dbReference type="OrthoDB" id="2456043at2"/>
<name>A0A430AKE9_9ENTE</name>
<evidence type="ECO:0000313" key="1">
    <source>
        <dbReference type="EMBL" id="RSU08565.1"/>
    </source>
</evidence>
<accession>A0A430AKE9</accession>
<protein>
    <submittedName>
        <fullName evidence="1">Secretion accessory protein EsaB/YukD</fullName>
    </submittedName>
</protein>
<dbReference type="Pfam" id="PF08817">
    <property type="entry name" value="YukD"/>
    <property type="match status" value="1"/>
</dbReference>
<dbReference type="InterPro" id="IPR024962">
    <property type="entry name" value="YukD-like"/>
</dbReference>
<gene>
    <name evidence="1" type="ORF">CBF30_04865</name>
</gene>
<proteinExistence type="predicted"/>
<organism evidence="1 2">
    <name type="scientific">Vagococcus entomophilus</name>
    <dbReference type="NCBI Taxonomy" id="1160095"/>
    <lineage>
        <taxon>Bacteria</taxon>
        <taxon>Bacillati</taxon>
        <taxon>Bacillota</taxon>
        <taxon>Bacilli</taxon>
        <taxon>Lactobacillales</taxon>
        <taxon>Enterococcaceae</taxon>
        <taxon>Vagococcus</taxon>
    </lineage>
</organism>